<keyword evidence="7" id="KW-0807">Transducer</keyword>
<evidence type="ECO:0000256" key="7">
    <source>
        <dbReference type="ARBA" id="ARBA00023224"/>
    </source>
</evidence>
<dbReference type="Proteomes" id="UP000663828">
    <property type="component" value="Unassembled WGS sequence"/>
</dbReference>
<sequence>MELTMAQLASIGRWLNISLGSFMLIIGLAGSIINLWLFTRHRYRKSPCSRFILTSSIFDMLHLLVALFPRVLAEGFDIDPASWSTAGCRIRYYLITFSAYTALGCRCLAVFDRYACTSRSISFRQWSSFKIAYRFITINILIWACFSLPNFLFFNLVPMGTPLRLVCYIWKQEYYNYFAYFVNPVLYFALPLVIFILFTILTQKNLRMMKKSTRVKRLERQMTSMIILQAISNSVSSIPYGVQFAYSVVSHNAKKDAYRLAQEHLFLQITRLSYYINFITAFYIYYISSHQIRATIKRHLKFKEVSKTKEHTSLLNLSKE</sequence>
<dbReference type="SUPFAM" id="SSF81321">
    <property type="entry name" value="Family A G protein-coupled receptor-like"/>
    <property type="match status" value="1"/>
</dbReference>
<dbReference type="PANTHER" id="PTHR24243:SF230">
    <property type="entry name" value="G-PROTEIN COUPLED RECEPTORS FAMILY 1 PROFILE DOMAIN-CONTAINING PROTEIN"/>
    <property type="match status" value="1"/>
</dbReference>
<evidence type="ECO:0000313" key="11">
    <source>
        <dbReference type="Proteomes" id="UP000663828"/>
    </source>
</evidence>
<keyword evidence="5 8" id="KW-0472">Membrane</keyword>
<dbReference type="PANTHER" id="PTHR24243">
    <property type="entry name" value="G-PROTEIN COUPLED RECEPTOR"/>
    <property type="match status" value="1"/>
</dbReference>
<keyword evidence="3 8" id="KW-1133">Transmembrane helix</keyword>
<dbReference type="InterPro" id="IPR000276">
    <property type="entry name" value="GPCR_Rhodpsn"/>
</dbReference>
<organism evidence="10 11">
    <name type="scientific">Adineta ricciae</name>
    <name type="common">Rotifer</name>
    <dbReference type="NCBI Taxonomy" id="249248"/>
    <lineage>
        <taxon>Eukaryota</taxon>
        <taxon>Metazoa</taxon>
        <taxon>Spiralia</taxon>
        <taxon>Gnathifera</taxon>
        <taxon>Rotifera</taxon>
        <taxon>Eurotatoria</taxon>
        <taxon>Bdelloidea</taxon>
        <taxon>Adinetida</taxon>
        <taxon>Adinetidae</taxon>
        <taxon>Adineta</taxon>
    </lineage>
</organism>
<evidence type="ECO:0000256" key="2">
    <source>
        <dbReference type="ARBA" id="ARBA00022692"/>
    </source>
</evidence>
<protein>
    <recommendedName>
        <fullName evidence="9">G-protein coupled receptors family 1 profile domain-containing protein</fullName>
    </recommendedName>
</protein>
<evidence type="ECO:0000256" key="6">
    <source>
        <dbReference type="ARBA" id="ARBA00023170"/>
    </source>
</evidence>
<keyword evidence="2 8" id="KW-0812">Transmembrane</keyword>
<feature type="transmembrane region" description="Helical" evidence="8">
    <location>
        <begin position="51"/>
        <end position="72"/>
    </location>
</feature>
<dbReference type="AlphaFoldDB" id="A0A813YRC7"/>
<evidence type="ECO:0000256" key="3">
    <source>
        <dbReference type="ARBA" id="ARBA00022989"/>
    </source>
</evidence>
<dbReference type="Pfam" id="PF00001">
    <property type="entry name" value="7tm_1"/>
    <property type="match status" value="1"/>
</dbReference>
<feature type="transmembrane region" description="Helical" evidence="8">
    <location>
        <begin position="131"/>
        <end position="157"/>
    </location>
</feature>
<feature type="transmembrane region" description="Helical" evidence="8">
    <location>
        <begin position="20"/>
        <end position="39"/>
    </location>
</feature>
<evidence type="ECO:0000256" key="5">
    <source>
        <dbReference type="ARBA" id="ARBA00023136"/>
    </source>
</evidence>
<feature type="transmembrane region" description="Helical" evidence="8">
    <location>
        <begin position="177"/>
        <end position="201"/>
    </location>
</feature>
<dbReference type="GO" id="GO:0004930">
    <property type="term" value="F:G protein-coupled receptor activity"/>
    <property type="evidence" value="ECO:0007669"/>
    <property type="project" value="UniProtKB-KW"/>
</dbReference>
<reference evidence="10" key="1">
    <citation type="submission" date="2021-02" db="EMBL/GenBank/DDBJ databases">
        <authorList>
            <person name="Nowell W R."/>
        </authorList>
    </citation>
    <scope>NUCLEOTIDE SEQUENCE</scope>
</reference>
<feature type="transmembrane region" description="Helical" evidence="8">
    <location>
        <begin position="92"/>
        <end position="111"/>
    </location>
</feature>
<dbReference type="GO" id="GO:0005886">
    <property type="term" value="C:plasma membrane"/>
    <property type="evidence" value="ECO:0007669"/>
    <property type="project" value="TreeGrafter"/>
</dbReference>
<dbReference type="InterPro" id="IPR017452">
    <property type="entry name" value="GPCR_Rhodpsn_7TM"/>
</dbReference>
<comment type="subcellular location">
    <subcellularLocation>
        <location evidence="1">Membrane</location>
        <topology evidence="1">Multi-pass membrane protein</topology>
    </subcellularLocation>
</comment>
<dbReference type="EMBL" id="CAJNOR010000350">
    <property type="protein sequence ID" value="CAF0888041.1"/>
    <property type="molecule type" value="Genomic_DNA"/>
</dbReference>
<feature type="domain" description="G-protein coupled receptors family 1 profile" evidence="9">
    <location>
        <begin position="30"/>
        <end position="285"/>
    </location>
</feature>
<evidence type="ECO:0000259" key="9">
    <source>
        <dbReference type="PROSITE" id="PS50262"/>
    </source>
</evidence>
<name>A0A813YRC7_ADIRI</name>
<dbReference type="PROSITE" id="PS50262">
    <property type="entry name" value="G_PROTEIN_RECEP_F1_2"/>
    <property type="match status" value="1"/>
</dbReference>
<keyword evidence="6" id="KW-0675">Receptor</keyword>
<evidence type="ECO:0000256" key="8">
    <source>
        <dbReference type="SAM" id="Phobius"/>
    </source>
</evidence>
<comment type="caution">
    <text evidence="10">The sequence shown here is derived from an EMBL/GenBank/DDBJ whole genome shotgun (WGS) entry which is preliminary data.</text>
</comment>
<keyword evidence="11" id="KW-1185">Reference proteome</keyword>
<feature type="transmembrane region" description="Helical" evidence="8">
    <location>
        <begin position="222"/>
        <end position="246"/>
    </location>
</feature>
<evidence type="ECO:0000313" key="10">
    <source>
        <dbReference type="EMBL" id="CAF0888041.1"/>
    </source>
</evidence>
<evidence type="ECO:0000256" key="4">
    <source>
        <dbReference type="ARBA" id="ARBA00023040"/>
    </source>
</evidence>
<dbReference type="Gene3D" id="1.20.1070.10">
    <property type="entry name" value="Rhodopsin 7-helix transmembrane proteins"/>
    <property type="match status" value="1"/>
</dbReference>
<accession>A0A813YRC7</accession>
<proteinExistence type="predicted"/>
<feature type="transmembrane region" description="Helical" evidence="8">
    <location>
        <begin position="266"/>
        <end position="288"/>
    </location>
</feature>
<keyword evidence="4" id="KW-0297">G-protein coupled receptor</keyword>
<evidence type="ECO:0000256" key="1">
    <source>
        <dbReference type="ARBA" id="ARBA00004141"/>
    </source>
</evidence>
<gene>
    <name evidence="10" type="ORF">XAT740_LOCUS7358</name>
</gene>